<organism evidence="2">
    <name type="scientific">Fagus sylvatica</name>
    <name type="common">Beechnut</name>
    <dbReference type="NCBI Taxonomy" id="28930"/>
    <lineage>
        <taxon>Eukaryota</taxon>
        <taxon>Viridiplantae</taxon>
        <taxon>Streptophyta</taxon>
        <taxon>Embryophyta</taxon>
        <taxon>Tracheophyta</taxon>
        <taxon>Spermatophyta</taxon>
        <taxon>Magnoliopsida</taxon>
        <taxon>eudicotyledons</taxon>
        <taxon>Gunneridae</taxon>
        <taxon>Pentapetalae</taxon>
        <taxon>rosids</taxon>
        <taxon>fabids</taxon>
        <taxon>Fagales</taxon>
        <taxon>Fagaceae</taxon>
        <taxon>Fagus</taxon>
    </lineage>
</organism>
<name>A0A2N9HFY1_FAGSY</name>
<dbReference type="EMBL" id="OIVN01003734">
    <property type="protein sequence ID" value="SPD13227.1"/>
    <property type="molecule type" value="Genomic_DNA"/>
</dbReference>
<gene>
    <name evidence="2" type="ORF">FSB_LOCUS41109</name>
</gene>
<feature type="compositionally biased region" description="Basic and acidic residues" evidence="1">
    <location>
        <begin position="64"/>
        <end position="76"/>
    </location>
</feature>
<protein>
    <submittedName>
        <fullName evidence="2">Uncharacterized protein</fullName>
    </submittedName>
</protein>
<reference evidence="2" key="1">
    <citation type="submission" date="2018-02" db="EMBL/GenBank/DDBJ databases">
        <authorList>
            <person name="Cohen D.B."/>
            <person name="Kent A.D."/>
        </authorList>
    </citation>
    <scope>NUCLEOTIDE SEQUENCE</scope>
</reference>
<proteinExistence type="predicted"/>
<dbReference type="AlphaFoldDB" id="A0A2N9HFY1"/>
<sequence>MMVLNFDLNELPVDEDVTFDITSPNAISKVSGSELLGFKVTKDVLNAIPMDEDMALNNTSPKTNPKELKGSKKEDGSSSSSSIPSMPAKYFELGGRRGASPYRVHWCPFGELARIPTCFE</sequence>
<accession>A0A2N9HFY1</accession>
<feature type="region of interest" description="Disordered" evidence="1">
    <location>
        <begin position="51"/>
        <end position="86"/>
    </location>
</feature>
<evidence type="ECO:0000256" key="1">
    <source>
        <dbReference type="SAM" id="MobiDB-lite"/>
    </source>
</evidence>
<evidence type="ECO:0000313" key="2">
    <source>
        <dbReference type="EMBL" id="SPD13227.1"/>
    </source>
</evidence>